<evidence type="ECO:0000313" key="2">
    <source>
        <dbReference type="Proteomes" id="UP001178507"/>
    </source>
</evidence>
<reference evidence="1" key="1">
    <citation type="submission" date="2023-08" db="EMBL/GenBank/DDBJ databases">
        <authorList>
            <person name="Chen Y."/>
            <person name="Shah S."/>
            <person name="Dougan E. K."/>
            <person name="Thang M."/>
            <person name="Chan C."/>
        </authorList>
    </citation>
    <scope>NUCLEOTIDE SEQUENCE</scope>
</reference>
<gene>
    <name evidence="1" type="ORF">EVOR1521_LOCUS6802</name>
</gene>
<accession>A0AA36MS88</accession>
<organism evidence="1 2">
    <name type="scientific">Effrenium voratum</name>
    <dbReference type="NCBI Taxonomy" id="2562239"/>
    <lineage>
        <taxon>Eukaryota</taxon>
        <taxon>Sar</taxon>
        <taxon>Alveolata</taxon>
        <taxon>Dinophyceae</taxon>
        <taxon>Suessiales</taxon>
        <taxon>Symbiodiniaceae</taxon>
        <taxon>Effrenium</taxon>
    </lineage>
</organism>
<sequence length="410" mass="44716">MLLSPQVKVSYSARNCTRCCASRKDELGPGVLSQNRRWFLSVGLGVLRFSSSRASARRPTASQVIPLRWEAGGFYLQFCLDGRLTEDKKPKRIYAVADTGSPFLLVAKCLRDDCPAYCAEVGCFEGEGQPSGDPDSFEGYASGLVEVQWRSRGRVSFPDANNTTPELSNIRFGVQGRVIGFGGTGKAVFFGLIRDHMSDVKPSFLEQTPFKVLTVDLRHPGRETLELAAEKPVALGEASRTIKLEDPQRWGDPVKHYCAVATVRIAGQAIAATNNVSPRKVLAIFDTGTTGASMTRGLYDAYLQLAKHNSSSGMSWSQARRMEVVFDSDVTFEMQRGKHSAYGIGLDLVTPIDEMAWAGVGPSESIANYKVPGGAHDERPFEDVMLMGLGFLVGKKLAVDTVRDELTVTA</sequence>
<protein>
    <submittedName>
        <fullName evidence="1">Uncharacterized protein</fullName>
    </submittedName>
</protein>
<evidence type="ECO:0000313" key="1">
    <source>
        <dbReference type="EMBL" id="CAJ1378195.1"/>
    </source>
</evidence>
<keyword evidence="2" id="KW-1185">Reference proteome</keyword>
<dbReference type="AlphaFoldDB" id="A0AA36MS88"/>
<dbReference type="Proteomes" id="UP001178507">
    <property type="component" value="Unassembled WGS sequence"/>
</dbReference>
<name>A0AA36MS88_9DINO</name>
<dbReference type="EMBL" id="CAUJNA010000522">
    <property type="protein sequence ID" value="CAJ1378195.1"/>
    <property type="molecule type" value="Genomic_DNA"/>
</dbReference>
<proteinExistence type="predicted"/>
<comment type="caution">
    <text evidence="1">The sequence shown here is derived from an EMBL/GenBank/DDBJ whole genome shotgun (WGS) entry which is preliminary data.</text>
</comment>